<keyword evidence="8 13" id="KW-0720">Serine protease</keyword>
<evidence type="ECO:0000256" key="9">
    <source>
        <dbReference type="ARBA" id="ARBA00022980"/>
    </source>
</evidence>
<dbReference type="PROSITE" id="PS00137">
    <property type="entry name" value="SUBTILASE_HIS"/>
    <property type="match status" value="3"/>
</dbReference>
<feature type="active site" description="Charge relay system" evidence="12 13">
    <location>
        <position position="312"/>
    </location>
</feature>
<accession>A0A9J5X4A0</accession>
<dbReference type="PRINTS" id="PR00723">
    <property type="entry name" value="SUBTILISIN"/>
</dbReference>
<comment type="similarity">
    <text evidence="2">Belongs to the universal ribosomal protein uS12 family.</text>
</comment>
<evidence type="ECO:0008006" key="20">
    <source>
        <dbReference type="Google" id="ProtNLM"/>
    </source>
</evidence>
<feature type="active site" description="Charge relay system" evidence="13">
    <location>
        <position position="1367"/>
    </location>
</feature>
<evidence type="ECO:0000256" key="7">
    <source>
        <dbReference type="ARBA" id="ARBA00022801"/>
    </source>
</evidence>
<dbReference type="SUPFAM" id="SSF52743">
    <property type="entry name" value="Subtilisin-like"/>
    <property type="match status" value="3"/>
</dbReference>
<keyword evidence="19" id="KW-1185">Reference proteome</keyword>
<keyword evidence="6" id="KW-0732">Signal</keyword>
<feature type="domain" description="Peptidase S8/S53" evidence="15">
    <location>
        <begin position="1655"/>
        <end position="1931"/>
    </location>
</feature>
<dbReference type="InterPro" id="IPR005680">
    <property type="entry name" value="Ribosomal_uS12_euk/arc"/>
</dbReference>
<keyword evidence="4" id="KW-0964">Secreted</keyword>
<evidence type="ECO:0000259" key="16">
    <source>
        <dbReference type="Pfam" id="PF05922"/>
    </source>
</evidence>
<evidence type="ECO:0000256" key="2">
    <source>
        <dbReference type="ARBA" id="ARBA00005657"/>
    </source>
</evidence>
<dbReference type="InterPro" id="IPR010259">
    <property type="entry name" value="S8pro/Inhibitor_I9"/>
</dbReference>
<feature type="domain" description="Inhibitor I9" evidence="16">
    <location>
        <begin position="123"/>
        <end position="209"/>
    </location>
</feature>
<dbReference type="InterPro" id="IPR015500">
    <property type="entry name" value="Peptidase_S8_subtilisin-rel"/>
</dbReference>
<dbReference type="Pfam" id="PF17766">
    <property type="entry name" value="fn3_6"/>
    <property type="match status" value="2"/>
</dbReference>
<comment type="similarity">
    <text evidence="3 13">Belongs to the peptidase S8 family.</text>
</comment>
<dbReference type="Pfam" id="PF00082">
    <property type="entry name" value="Peptidase_S8"/>
    <property type="match status" value="3"/>
</dbReference>
<keyword evidence="9" id="KW-0689">Ribosomal protein</keyword>
<dbReference type="PROSITE" id="PS51892">
    <property type="entry name" value="SUBTILASE"/>
    <property type="match status" value="3"/>
</dbReference>
<dbReference type="GO" id="GO:0006508">
    <property type="term" value="P:proteolysis"/>
    <property type="evidence" value="ECO:0007669"/>
    <property type="project" value="UniProtKB-KW"/>
</dbReference>
<evidence type="ECO:0000259" key="17">
    <source>
        <dbReference type="Pfam" id="PF17766"/>
    </source>
</evidence>
<dbReference type="Gene3D" id="3.40.50.200">
    <property type="entry name" value="Peptidase S8/S53 domain"/>
    <property type="match status" value="3"/>
</dbReference>
<dbReference type="GO" id="GO:0006412">
    <property type="term" value="P:translation"/>
    <property type="evidence" value="ECO:0007669"/>
    <property type="project" value="InterPro"/>
</dbReference>
<dbReference type="CDD" id="cd04852">
    <property type="entry name" value="Peptidases_S8_3"/>
    <property type="match status" value="3"/>
</dbReference>
<evidence type="ECO:0000256" key="10">
    <source>
        <dbReference type="ARBA" id="ARBA00023180"/>
    </source>
</evidence>
<evidence type="ECO:0000256" key="14">
    <source>
        <dbReference type="SAM" id="MobiDB-lite"/>
    </source>
</evidence>
<dbReference type="Pfam" id="PF05922">
    <property type="entry name" value="Inhibitor_I9"/>
    <property type="match status" value="3"/>
</dbReference>
<reference evidence="18 19" key="1">
    <citation type="submission" date="2020-09" db="EMBL/GenBank/DDBJ databases">
        <title>De no assembly of potato wild relative species, Solanum commersonii.</title>
        <authorList>
            <person name="Cho K."/>
        </authorList>
    </citation>
    <scope>NUCLEOTIDE SEQUENCE [LARGE SCALE GENOMIC DNA]</scope>
    <source>
        <strain evidence="18">LZ3.2</strain>
        <tissue evidence="18">Leaf</tissue>
    </source>
</reference>
<feature type="domain" description="Subtilisin-like protease fibronectin type-III" evidence="17">
    <location>
        <begin position="754"/>
        <end position="847"/>
    </location>
</feature>
<evidence type="ECO:0000259" key="15">
    <source>
        <dbReference type="Pfam" id="PF00082"/>
    </source>
</evidence>
<feature type="domain" description="Peptidase S8/S53" evidence="15">
    <location>
        <begin position="232"/>
        <end position="675"/>
    </location>
</feature>
<dbReference type="InterPro" id="IPR045051">
    <property type="entry name" value="SBT"/>
</dbReference>
<dbReference type="InterPro" id="IPR041469">
    <property type="entry name" value="Subtilisin-like_FN3"/>
</dbReference>
<feature type="domain" description="Peptidase S8/S53" evidence="15">
    <location>
        <begin position="963"/>
        <end position="1413"/>
    </location>
</feature>
<feature type="active site" description="Charge relay system" evidence="12 13">
    <location>
        <position position="639"/>
    </location>
</feature>
<evidence type="ECO:0000256" key="5">
    <source>
        <dbReference type="ARBA" id="ARBA00022670"/>
    </source>
</evidence>
<feature type="domain" description="Subtilisin-like protease fibronectin type-III" evidence="17">
    <location>
        <begin position="2007"/>
        <end position="2086"/>
    </location>
</feature>
<dbReference type="InterPro" id="IPR034197">
    <property type="entry name" value="Peptidases_S8_3"/>
</dbReference>
<feature type="domain" description="Inhibitor I9" evidence="16">
    <location>
        <begin position="854"/>
        <end position="940"/>
    </location>
</feature>
<dbReference type="GO" id="GO:0005576">
    <property type="term" value="C:extracellular region"/>
    <property type="evidence" value="ECO:0007669"/>
    <property type="project" value="UniProtKB-SubCell"/>
</dbReference>
<dbReference type="Gene3D" id="3.50.30.30">
    <property type="match status" value="2"/>
</dbReference>
<evidence type="ECO:0000313" key="19">
    <source>
        <dbReference type="Proteomes" id="UP000824120"/>
    </source>
</evidence>
<feature type="active site" description="Charge relay system" evidence="13">
    <location>
        <position position="1043"/>
    </location>
</feature>
<evidence type="ECO:0000256" key="12">
    <source>
        <dbReference type="PIRSR" id="PIRSR615500-1"/>
    </source>
</evidence>
<dbReference type="Gene3D" id="2.40.50.140">
    <property type="entry name" value="Nucleic acid-binding proteins"/>
    <property type="match status" value="1"/>
</dbReference>
<dbReference type="InterPro" id="IPR000209">
    <property type="entry name" value="Peptidase_S8/S53_dom"/>
</dbReference>
<comment type="caution">
    <text evidence="18">The sequence shown here is derived from an EMBL/GenBank/DDBJ whole genome shotgun (WGS) entry which is preliminary data.</text>
</comment>
<dbReference type="PROSITE" id="PS00055">
    <property type="entry name" value="RIBOSOMAL_S12"/>
    <property type="match status" value="1"/>
</dbReference>
<evidence type="ECO:0000256" key="4">
    <source>
        <dbReference type="ARBA" id="ARBA00022525"/>
    </source>
</evidence>
<evidence type="ECO:0000256" key="6">
    <source>
        <dbReference type="ARBA" id="ARBA00022729"/>
    </source>
</evidence>
<keyword evidence="7 13" id="KW-0378">Hydrolase</keyword>
<evidence type="ECO:0000313" key="18">
    <source>
        <dbReference type="EMBL" id="KAG5582955.1"/>
    </source>
</evidence>
<gene>
    <name evidence="18" type="ORF">H5410_053582</name>
</gene>
<feature type="compositionally biased region" description="Basic residues" evidence="14">
    <location>
        <begin position="11"/>
        <end position="20"/>
    </location>
</feature>
<keyword evidence="10" id="KW-0325">Glycoprotein</keyword>
<comment type="subcellular location">
    <subcellularLocation>
        <location evidence="1">Secreted</location>
    </subcellularLocation>
</comment>
<feature type="domain" description="Inhibitor I9" evidence="16">
    <location>
        <begin position="1560"/>
        <end position="1634"/>
    </location>
</feature>
<dbReference type="GO" id="GO:0004252">
    <property type="term" value="F:serine-type endopeptidase activity"/>
    <property type="evidence" value="ECO:0007669"/>
    <property type="project" value="UniProtKB-UniRule"/>
</dbReference>
<keyword evidence="11" id="KW-0687">Ribonucleoprotein</keyword>
<dbReference type="PANTHER" id="PTHR10795">
    <property type="entry name" value="PROPROTEIN CONVERTASE SUBTILISIN/KEXIN"/>
    <property type="match status" value="1"/>
</dbReference>
<dbReference type="Pfam" id="PF00164">
    <property type="entry name" value="Ribosom_S12_S23"/>
    <property type="match status" value="1"/>
</dbReference>
<dbReference type="FunFam" id="3.30.70.80:FF:000003">
    <property type="entry name" value="Subtilisin-like protease SBT1.9"/>
    <property type="match status" value="3"/>
</dbReference>
<dbReference type="FunFam" id="3.40.50.200:FF:000006">
    <property type="entry name" value="Subtilisin-like protease SBT1.5"/>
    <property type="match status" value="3"/>
</dbReference>
<evidence type="ECO:0000256" key="8">
    <source>
        <dbReference type="ARBA" id="ARBA00022825"/>
    </source>
</evidence>
<feature type="active site" description="Charge relay system" evidence="12 13">
    <location>
        <position position="241"/>
    </location>
</feature>
<dbReference type="InterPro" id="IPR006032">
    <property type="entry name" value="Ribosomal_uS12"/>
</dbReference>
<name>A0A9J5X4A0_SOLCO</name>
<dbReference type="PROSITE" id="PS00138">
    <property type="entry name" value="SUBTILASE_SER"/>
    <property type="match status" value="3"/>
</dbReference>
<dbReference type="InterPro" id="IPR022398">
    <property type="entry name" value="Peptidase_S8_His-AS"/>
</dbReference>
<evidence type="ECO:0000256" key="11">
    <source>
        <dbReference type="ARBA" id="ARBA00023274"/>
    </source>
</evidence>
<dbReference type="GO" id="GO:0003735">
    <property type="term" value="F:structural constituent of ribosome"/>
    <property type="evidence" value="ECO:0007669"/>
    <property type="project" value="InterPro"/>
</dbReference>
<dbReference type="CDD" id="cd02120">
    <property type="entry name" value="PA_subtilisin_like"/>
    <property type="match status" value="2"/>
</dbReference>
<dbReference type="FunFam" id="2.40.50.140:FF:000007">
    <property type="entry name" value="40S ribosomal protein S23"/>
    <property type="match status" value="1"/>
</dbReference>
<evidence type="ECO:0000256" key="1">
    <source>
        <dbReference type="ARBA" id="ARBA00004613"/>
    </source>
</evidence>
<evidence type="ECO:0000256" key="3">
    <source>
        <dbReference type="ARBA" id="ARBA00011073"/>
    </source>
</evidence>
<dbReference type="Proteomes" id="UP000824120">
    <property type="component" value="Chromosome 10"/>
</dbReference>
<protein>
    <recommendedName>
        <fullName evidence="20">40S ribosomal protein S23</fullName>
    </recommendedName>
</protein>
<proteinExistence type="inferred from homology"/>
<dbReference type="SUPFAM" id="SSF50249">
    <property type="entry name" value="Nucleic acid-binding proteins"/>
    <property type="match status" value="1"/>
</dbReference>
<keyword evidence="5 13" id="KW-0645">Protease</keyword>
<sequence length="2101" mass="227525">MGKTRGMGAGRKLKSHRRRQRWADKSYKKSHLGNEWKKPFAGSSHAKGIVLEKIGIEAKQPNSAIRKCARVQLIKNGKKIAAFVPNDGCLNYIEENDEVLIAGFGRKGHAVGDIPGTSAERSTYIVHLDKFFMPKIFATHQSWHSSIIDTIKIEAHTTQNSHHPVPKLLYSYDNVLHGFSAVLSKDEFEALKKSPGFLSAYKDRPVEAHTTHSPEFLKLNPASGLWPASGFGEDVIIGVLDTGVWPESASFRDDGLSAIPQKWKGVCKPGTDFNSSLCNRKLIGANYFNKGLLASDPTIVLSMNSARDMRGHGTHVASIAAGSSVKGVSYFGYAPGTARGIAPRARIAVYKFSFEEGTVTSDLIAAMDQAVADGVDILSISYGYGFGPLYEDSIAIASFGAMMKGVLVSASAGNNGPEMGTLSNGVPWIFTVASGSTDRSFSGTITLGNGLKITGFSLFPVRTTIKDFDLVYNGSLSTCDSSDDLAQVPNKARSITVCYSTAQEDLSVSDQMGAISEAKFGGALYVYEDPDVLTSNYFTNPGAVISSKDWKKVVDYAKTSAKPKVSISFQETHFAVKPAPVVSAFSSRGPSLSYLRVAKPDIMAPGELILAAWPSNTSASIIGINTFLDSDYSLLSGTSMAAPHISGIAAMLKGVHPDWSPSAIRSAMMTTANPLDNTEKPIKTMDYLRTSYATSLSMGAGLVDPNRAVDPGLIYDATPQDYVNLLCSMNLTAKQFKTIARSSAKHNCANPSDDINYPSFIALYIPNGDYAWLEQKFRRTVTNVGPGAAKYKVKVKAPINSTISISPQTLVFEKKYQKQDYTLTIRYRGIEFDQAQSGSITWVEMNGTSAERSTYIVHLDKSFMPKIFATHQNWHSSIIDTIKIEAPTTQNGHHPVPKLLYSYDNVIHGFSAVLSKDELESLEKSAGFLSAYKDRSIEAHTTHTSEFLKLNPASGLWPASGFGQDVIIGVLDSGVWPESASFSDDGLPEIPKRWKGICKAGTDFNSSLCNRKIIGANYFNKGILADNPTVNISMNSARDTRGHGTHVASIAAGNFAKGASYFGYATGTARGMAPRARIAVYKFSFEEGTFTSDLIAAMDQAVADGVDILTISYGWVRIPVYQDSIAIASFGAMMKGVLVSASAGNSGPEMGTINNGVPWIFTVASCSTDRAFYGTLTLGNGINITGFSLFPVKTIIKNLPVLYNESISPCDSSDVLAKVPNAGRSIMICYSNAVEVEDQMAAISESKFGGAIYISDDPDVLSSNFFPNPGVVISTKEGKQVIDYATKSAKPKVSLSFQGTRIDVKPAPAVSAFSSRGPSLSYLQVSKPDIMAPGELILAAWPSNNSDTVIGVNTFLGSDYRLVSGTSMAAPHIAGIAAMLKGAHHDWSPSAIRSAMMTTANHLDNTKNPIKTEDGNSDTTSLAMGAGLVDPNRAVDPGLIYDATPQDYVNLLCSMNFTLEQFKTIARSSAKHNCSNPSDDINYPSFIALFSPIGNYTWLEKKFRRTVTNVGAVQLMFEKNNQKQDYTLAIRYKGIADDQAQSGSITWVEENGHHTTFMPKIFATHQNWHSSIIDTIKIEAPTTQNSHHPVPKLLYSYDNVLHGFSVVLSKDEFEALKKSPGFLSAYKDRPVEAHTTHSSKKLIGANYFNKGLLANDSTVKISMNSARDTDGHGTHVASIAAGSFSKGGSYFGYAPGTARSMAPRARIAVYKFSFEEGTVTSDLIAAMDQAVADGVDILTISYGWTNIPLYEDSIAIDSFGAMMKGVLVSASAGNSGPEMGTLNNGVPWIFTVAALKTIIKDLRVLYNEIDVEDQMAAISESSFGGAIYISDYPDVLRANFFRILEFYLRVAKPDIVALGVLILAAWPSNVSAAVIGVNTFLDNDYRLLSGTSMATPHIAGIAAMLKGAHPYWSPSAIRSAMMTTANPLDNTDKPIKTTDYFITRDATSLDMGAGLVGPSRAVDPGLIYDATPQDYVNLLCSMNLTEKQFKTIARSSAKHNCSNPFDDMNYPSFIALFNPNEDYTWLGQKFRRTVTNVGPGAANYKAKVTAPKNSTISITLQTLVFEKKNQKQDYTLTIRRHCRRPSTIWFHHLGGREWASP</sequence>
<dbReference type="InterPro" id="IPR036852">
    <property type="entry name" value="Peptidase_S8/S53_dom_sf"/>
</dbReference>
<dbReference type="CDD" id="cd03367">
    <property type="entry name" value="Ribosomal_S23"/>
    <property type="match status" value="1"/>
</dbReference>
<dbReference type="GO" id="GO:0015935">
    <property type="term" value="C:small ribosomal subunit"/>
    <property type="evidence" value="ECO:0007669"/>
    <property type="project" value="InterPro"/>
</dbReference>
<evidence type="ECO:0000256" key="13">
    <source>
        <dbReference type="PROSITE-ProRule" id="PRU01240"/>
    </source>
</evidence>
<comment type="caution">
    <text evidence="13">Lacks conserved residue(s) required for the propagation of feature annotation.</text>
</comment>
<feature type="region of interest" description="Disordered" evidence="14">
    <location>
        <begin position="1"/>
        <end position="28"/>
    </location>
</feature>
<dbReference type="Gene3D" id="2.60.40.2310">
    <property type="match status" value="4"/>
</dbReference>
<feature type="active site" description="Charge relay system" evidence="13">
    <location>
        <position position="972"/>
    </location>
</feature>
<dbReference type="EMBL" id="JACXVP010000010">
    <property type="protein sequence ID" value="KAG5582955.1"/>
    <property type="molecule type" value="Genomic_DNA"/>
</dbReference>
<dbReference type="InterPro" id="IPR023828">
    <property type="entry name" value="Peptidase_S8_Ser-AS"/>
</dbReference>
<dbReference type="InterPro" id="IPR012340">
    <property type="entry name" value="NA-bd_OB-fold"/>
</dbReference>
<organism evidence="18 19">
    <name type="scientific">Solanum commersonii</name>
    <name type="common">Commerson's wild potato</name>
    <name type="synonym">Commerson's nightshade</name>
    <dbReference type="NCBI Taxonomy" id="4109"/>
    <lineage>
        <taxon>Eukaryota</taxon>
        <taxon>Viridiplantae</taxon>
        <taxon>Streptophyta</taxon>
        <taxon>Embryophyta</taxon>
        <taxon>Tracheophyta</taxon>
        <taxon>Spermatophyta</taxon>
        <taxon>Magnoliopsida</taxon>
        <taxon>eudicotyledons</taxon>
        <taxon>Gunneridae</taxon>
        <taxon>Pentapetalae</taxon>
        <taxon>asterids</taxon>
        <taxon>lamiids</taxon>
        <taxon>Solanales</taxon>
        <taxon>Solanaceae</taxon>
        <taxon>Solanoideae</taxon>
        <taxon>Solaneae</taxon>
        <taxon>Solanum</taxon>
    </lineage>
</organism>
<dbReference type="OrthoDB" id="206201at2759"/>